<accession>A0A0J9VSG1</accession>
<evidence type="ECO:0000313" key="1">
    <source>
        <dbReference type="EMBL" id="KNB13610.1"/>
    </source>
</evidence>
<reference evidence="1" key="1">
    <citation type="submission" date="2007-04" db="EMBL/GenBank/DDBJ databases">
        <authorList>
            <consortium name="The Broad Institute Genome Sequencing Platform"/>
            <person name="Birren B."/>
            <person name="Lander E."/>
            <person name="Galagan J."/>
            <person name="Nusbaum C."/>
            <person name="Devon K."/>
            <person name="Ma L.-J."/>
            <person name="Jaffe D."/>
            <person name="Butler J."/>
            <person name="Alvarez P."/>
            <person name="Gnerre S."/>
            <person name="Grabherr M."/>
            <person name="Kleber M."/>
            <person name="Mauceli E."/>
            <person name="Brockman W."/>
            <person name="MacCallum I.A."/>
            <person name="Young S."/>
            <person name="LaButti K."/>
            <person name="DeCaprio D."/>
            <person name="Crawford M."/>
            <person name="Koehrsen M."/>
            <person name="Engels R."/>
            <person name="Montgomery P."/>
            <person name="Pearson M."/>
            <person name="Howarth C."/>
            <person name="Larson L."/>
            <person name="White J."/>
            <person name="O'Leary S."/>
            <person name="Kodira C."/>
            <person name="Zeng Q."/>
            <person name="Yandava C."/>
            <person name="Alvarado L."/>
            <person name="Kistler C."/>
            <person name="Shim W.-B."/>
            <person name="Kang S."/>
            <person name="Woloshuk C."/>
        </authorList>
    </citation>
    <scope>NUCLEOTIDE SEQUENCE</scope>
    <source>
        <strain evidence="1">4287</strain>
    </source>
</reference>
<dbReference type="AlphaFoldDB" id="A0A0J9VSG1"/>
<dbReference type="VEuPathDB" id="FungiDB:FOXG_20854"/>
<sequence>MPLHFADNMHSRKRLCAPIYFEPQTIKDSALKKLDALQSLERSQEWVDDSTIFLNEDGSFSHEVIEEGSFNARTQKVSLFMAKLFSSPRSENSKEELRLRRARRRLLVSLLAHAWLWGRPRVLDNSGNPVPFDGRTVLDPQAILNFLAAVRARKASCTYEEIRKFLEVDVQEVALREDTSKWNITGVIACLRWDKSHNLRDGGPWCSCRLEKKDLPPPYHEACRTKPSVWSVDLVPGSLVTAQQGEEKAQDVRWRCSKYDDLKKMN</sequence>
<gene>
    <name evidence="1" type="ORF">FOXG_20854</name>
</gene>
<name>A0A0J9VSG1_FUSO4</name>
<evidence type="ECO:0000313" key="2">
    <source>
        <dbReference type="Proteomes" id="UP000009097"/>
    </source>
</evidence>
<dbReference type="Proteomes" id="UP000009097">
    <property type="component" value="Unassembled WGS sequence"/>
</dbReference>
<proteinExistence type="predicted"/>
<organism evidence="1 2">
    <name type="scientific">Fusarium oxysporum f. sp. lycopersici (strain 4287 / CBS 123668 / FGSC 9935 / NRRL 34936)</name>
    <name type="common">Fusarium vascular wilt of tomato</name>
    <dbReference type="NCBI Taxonomy" id="426428"/>
    <lineage>
        <taxon>Eukaryota</taxon>
        <taxon>Fungi</taxon>
        <taxon>Dikarya</taxon>
        <taxon>Ascomycota</taxon>
        <taxon>Pezizomycotina</taxon>
        <taxon>Sordariomycetes</taxon>
        <taxon>Hypocreomycetidae</taxon>
        <taxon>Hypocreales</taxon>
        <taxon>Nectriaceae</taxon>
        <taxon>Fusarium</taxon>
        <taxon>Fusarium oxysporum species complex</taxon>
    </lineage>
</organism>
<dbReference type="GeneID" id="28961560"/>
<dbReference type="KEGG" id="fox:FOXG_20854"/>
<protein>
    <submittedName>
        <fullName evidence="1">Uncharacterized protein</fullName>
    </submittedName>
</protein>
<reference evidence="1" key="2">
    <citation type="journal article" date="2010" name="Nature">
        <title>Comparative genomics reveals mobile pathogenicity chromosomes in Fusarium.</title>
        <authorList>
            <person name="Ma L.J."/>
            <person name="van der Does H.C."/>
            <person name="Borkovich K.A."/>
            <person name="Coleman J.J."/>
            <person name="Daboussi M.J."/>
            <person name="Di Pietro A."/>
            <person name="Dufresne M."/>
            <person name="Freitag M."/>
            <person name="Grabherr M."/>
            <person name="Henrissat B."/>
            <person name="Houterman P.M."/>
            <person name="Kang S."/>
            <person name="Shim W.B."/>
            <person name="Woloshuk C."/>
            <person name="Xie X."/>
            <person name="Xu J.R."/>
            <person name="Antoniw J."/>
            <person name="Baker S.E."/>
            <person name="Bluhm B.H."/>
            <person name="Breakspear A."/>
            <person name="Brown D.W."/>
            <person name="Butchko R.A."/>
            <person name="Chapman S."/>
            <person name="Coulson R."/>
            <person name="Coutinho P.M."/>
            <person name="Danchin E.G."/>
            <person name="Diener A."/>
            <person name="Gale L.R."/>
            <person name="Gardiner D.M."/>
            <person name="Goff S."/>
            <person name="Hammond-Kosack K.E."/>
            <person name="Hilburn K."/>
            <person name="Hua-Van A."/>
            <person name="Jonkers W."/>
            <person name="Kazan K."/>
            <person name="Kodira C.D."/>
            <person name="Koehrsen M."/>
            <person name="Kumar L."/>
            <person name="Lee Y.H."/>
            <person name="Li L."/>
            <person name="Manners J.M."/>
            <person name="Miranda-Saavedra D."/>
            <person name="Mukherjee M."/>
            <person name="Park G."/>
            <person name="Park J."/>
            <person name="Park S.Y."/>
            <person name="Proctor R.H."/>
            <person name="Regev A."/>
            <person name="Ruiz-Roldan M.C."/>
            <person name="Sain D."/>
            <person name="Sakthikumar S."/>
            <person name="Sykes S."/>
            <person name="Schwartz D.C."/>
            <person name="Turgeon B.G."/>
            <person name="Wapinski I."/>
            <person name="Yoder O."/>
            <person name="Young S."/>
            <person name="Zeng Q."/>
            <person name="Zhou S."/>
            <person name="Galagan J."/>
            <person name="Cuomo C.A."/>
            <person name="Kistler H.C."/>
            <person name="Rep M."/>
        </authorList>
    </citation>
    <scope>NUCLEOTIDE SEQUENCE [LARGE SCALE GENOMIC DNA]</scope>
    <source>
        <strain evidence="1">4287</strain>
    </source>
</reference>
<dbReference type="OrthoDB" id="4976371at2759"/>
<dbReference type="RefSeq" id="XP_018251655.1">
    <property type="nucleotide sequence ID" value="XM_018401166.1"/>
</dbReference>
<dbReference type="EMBL" id="DS231713">
    <property type="protein sequence ID" value="KNB13610.1"/>
    <property type="molecule type" value="Genomic_DNA"/>
</dbReference>